<evidence type="ECO:0000256" key="8">
    <source>
        <dbReference type="ARBA" id="ARBA00022840"/>
    </source>
</evidence>
<keyword evidence="8 11" id="KW-0067">ATP-binding</keyword>
<evidence type="ECO:0000313" key="14">
    <source>
        <dbReference type="Proteomes" id="UP001291687"/>
    </source>
</evidence>
<evidence type="ECO:0000256" key="10">
    <source>
        <dbReference type="ARBA" id="ARBA00048743"/>
    </source>
</evidence>
<feature type="domain" description="Thymidylate kinase-like" evidence="12">
    <location>
        <begin position="12"/>
        <end position="210"/>
    </location>
</feature>
<organism evidence="13 14">
    <name type="scientific">Candidatus Megaera venefica</name>
    <dbReference type="NCBI Taxonomy" id="2055910"/>
    <lineage>
        <taxon>Bacteria</taxon>
        <taxon>Pseudomonadati</taxon>
        <taxon>Pseudomonadota</taxon>
        <taxon>Alphaproteobacteria</taxon>
        <taxon>Rickettsiales</taxon>
        <taxon>Rickettsiaceae</taxon>
        <taxon>Candidatus Megaera</taxon>
    </lineage>
</organism>
<dbReference type="InterPro" id="IPR039430">
    <property type="entry name" value="Thymidylate_kin-like_dom"/>
</dbReference>
<keyword evidence="5 11" id="KW-0545">Nucleotide biosynthesis</keyword>
<dbReference type="PROSITE" id="PS01331">
    <property type="entry name" value="THYMIDYLATE_KINASE"/>
    <property type="match status" value="1"/>
</dbReference>
<evidence type="ECO:0000256" key="4">
    <source>
        <dbReference type="ARBA" id="ARBA00022679"/>
    </source>
</evidence>
<evidence type="ECO:0000256" key="11">
    <source>
        <dbReference type="HAMAP-Rule" id="MF_00165"/>
    </source>
</evidence>
<dbReference type="PANTHER" id="PTHR10344">
    <property type="entry name" value="THYMIDYLATE KINASE"/>
    <property type="match status" value="1"/>
</dbReference>
<dbReference type="SUPFAM" id="SSF52540">
    <property type="entry name" value="P-loop containing nucleoside triphosphate hydrolases"/>
    <property type="match status" value="1"/>
</dbReference>
<evidence type="ECO:0000256" key="1">
    <source>
        <dbReference type="ARBA" id="ARBA00009776"/>
    </source>
</evidence>
<comment type="catalytic activity">
    <reaction evidence="10 11">
        <text>dTMP + ATP = dTDP + ADP</text>
        <dbReference type="Rhea" id="RHEA:13517"/>
        <dbReference type="ChEBI" id="CHEBI:30616"/>
        <dbReference type="ChEBI" id="CHEBI:58369"/>
        <dbReference type="ChEBI" id="CHEBI:63528"/>
        <dbReference type="ChEBI" id="CHEBI:456216"/>
        <dbReference type="EC" id="2.7.4.9"/>
    </reaction>
</comment>
<keyword evidence="14" id="KW-1185">Reference proteome</keyword>
<dbReference type="PANTHER" id="PTHR10344:SF4">
    <property type="entry name" value="UMP-CMP KINASE 2, MITOCHONDRIAL"/>
    <property type="match status" value="1"/>
</dbReference>
<evidence type="ECO:0000256" key="5">
    <source>
        <dbReference type="ARBA" id="ARBA00022727"/>
    </source>
</evidence>
<dbReference type="InterPro" id="IPR018095">
    <property type="entry name" value="Thymidylate_kin_CS"/>
</dbReference>
<accession>A0ABU5NCG2</accession>
<comment type="function">
    <text evidence="11">Phosphorylation of dTMP to form dTDP in both de novo and salvage pathways of dTTP synthesis.</text>
</comment>
<comment type="similarity">
    <text evidence="1 11">Belongs to the thymidylate kinase family.</text>
</comment>
<dbReference type="CDD" id="cd01672">
    <property type="entry name" value="TMPK"/>
    <property type="match status" value="1"/>
</dbReference>
<reference evidence="13 14" key="1">
    <citation type="submission" date="2023-03" db="EMBL/GenBank/DDBJ databases">
        <title>Host association and intracellularity evolved multiple times independently in the Rickettsiales.</title>
        <authorList>
            <person name="Castelli M."/>
            <person name="Nardi T."/>
            <person name="Gammuto L."/>
            <person name="Bellinzona G."/>
            <person name="Sabaneyeva E."/>
            <person name="Potekhin A."/>
            <person name="Serra V."/>
            <person name="Petroni G."/>
            <person name="Sassera D."/>
        </authorList>
    </citation>
    <scope>NUCLEOTIDE SEQUENCE [LARGE SCALE GENOMIC DNA]</scope>
    <source>
        <strain evidence="13 14">Sr 2-6</strain>
    </source>
</reference>
<dbReference type="GO" id="GO:0016301">
    <property type="term" value="F:kinase activity"/>
    <property type="evidence" value="ECO:0007669"/>
    <property type="project" value="UniProtKB-KW"/>
</dbReference>
<evidence type="ECO:0000313" key="13">
    <source>
        <dbReference type="EMBL" id="MEA0970863.1"/>
    </source>
</evidence>
<dbReference type="InterPro" id="IPR018094">
    <property type="entry name" value="Thymidylate_kinase"/>
</dbReference>
<keyword evidence="4 11" id="KW-0808">Transferase</keyword>
<evidence type="ECO:0000256" key="7">
    <source>
        <dbReference type="ARBA" id="ARBA00022777"/>
    </source>
</evidence>
<comment type="caution">
    <text evidence="13">The sequence shown here is derived from an EMBL/GenBank/DDBJ whole genome shotgun (WGS) entry which is preliminary data.</text>
</comment>
<proteinExistence type="inferred from homology"/>
<keyword evidence="6 11" id="KW-0547">Nucleotide-binding</keyword>
<dbReference type="Pfam" id="PF02223">
    <property type="entry name" value="Thymidylate_kin"/>
    <property type="match status" value="1"/>
</dbReference>
<protein>
    <recommendedName>
        <fullName evidence="3 11">Thymidylate kinase</fullName>
        <ecNumber evidence="2 11">2.7.4.9</ecNumber>
    </recommendedName>
    <alternativeName>
        <fullName evidence="9 11">dTMP kinase</fullName>
    </alternativeName>
</protein>
<dbReference type="Proteomes" id="UP001291687">
    <property type="component" value="Unassembled WGS sequence"/>
</dbReference>
<dbReference type="HAMAP" id="MF_00165">
    <property type="entry name" value="Thymidylate_kinase"/>
    <property type="match status" value="1"/>
</dbReference>
<evidence type="ECO:0000256" key="2">
    <source>
        <dbReference type="ARBA" id="ARBA00012980"/>
    </source>
</evidence>
<evidence type="ECO:0000256" key="3">
    <source>
        <dbReference type="ARBA" id="ARBA00017144"/>
    </source>
</evidence>
<keyword evidence="7 11" id="KW-0418">Kinase</keyword>
<gene>
    <name evidence="11" type="primary">tmk</name>
    <name evidence="13" type="ORF">Megvenef_00832</name>
</gene>
<dbReference type="NCBIfam" id="TIGR00041">
    <property type="entry name" value="DTMP_kinase"/>
    <property type="match status" value="1"/>
</dbReference>
<dbReference type="Gene3D" id="3.40.50.300">
    <property type="entry name" value="P-loop containing nucleotide triphosphate hydrolases"/>
    <property type="match status" value="1"/>
</dbReference>
<dbReference type="InterPro" id="IPR027417">
    <property type="entry name" value="P-loop_NTPase"/>
</dbReference>
<dbReference type="RefSeq" id="WP_322776761.1">
    <property type="nucleotide sequence ID" value="NZ_JARJFB010000053.1"/>
</dbReference>
<evidence type="ECO:0000256" key="9">
    <source>
        <dbReference type="ARBA" id="ARBA00029962"/>
    </source>
</evidence>
<dbReference type="EMBL" id="JARJFB010000053">
    <property type="protein sequence ID" value="MEA0970863.1"/>
    <property type="molecule type" value="Genomic_DNA"/>
</dbReference>
<feature type="binding site" evidence="11">
    <location>
        <begin position="14"/>
        <end position="21"/>
    </location>
    <ligand>
        <name>ATP</name>
        <dbReference type="ChEBI" id="CHEBI:30616"/>
    </ligand>
</feature>
<name>A0ABU5NCG2_9RICK</name>
<evidence type="ECO:0000256" key="6">
    <source>
        <dbReference type="ARBA" id="ARBA00022741"/>
    </source>
</evidence>
<dbReference type="EC" id="2.7.4.9" evidence="2 11"/>
<evidence type="ECO:0000259" key="12">
    <source>
        <dbReference type="Pfam" id="PF02223"/>
    </source>
</evidence>
<sequence>MMNFDKPKFITFEGGEGSGKSTQSKMLYEFLLSKRIKAIHTREVGGTIEAEKIRHLLVYSELLPMSELLLVMAARYEHLSKVIIPSMLDGFWVICDRFIDSTACYQSGESGLTIEDIFELHDHLMNVSYEDEAKNTWSKAIMPDLTFFMDIPPEIGLERVATRGDANKFEAKNMAFHRNIYERFKSIAAMHTDRIVPINCVNKTVDEIHKVVIDKIFY</sequence>